<feature type="signal peptide" evidence="1">
    <location>
        <begin position="1"/>
        <end position="23"/>
    </location>
</feature>
<evidence type="ECO:0000313" key="3">
    <source>
        <dbReference type="EMBL" id="AQM58362.1"/>
    </source>
</evidence>
<sequence length="261" mass="29403">MNQCCYWFIFVLISAVYIQVNNGADFDKNQLKGLDKEELNVLEDAIKKNEAKKLSALTSSLSCENVDCTGCVGFEFSNVPHEVCLNTGLNIEQLGVHVALIFDKKEIFKKDINFNEICYGLPKPLNRTDICLEAYRISVLNLPNDAAICLRAELKLIFSLLSIDFNCIKYNKGRGLYYDTTEESESKALIDINLRGGNPKITFNNPIPMELIQPIMDSIAEQRKALDQVQADILQQVDESPNWWTALWTSLGLAALDYGAY</sequence>
<organism evidence="3">
    <name type="scientific">Pristhesancus plagipennis</name>
    <name type="common">Common assassin bug</name>
    <dbReference type="NCBI Taxonomy" id="1955184"/>
    <lineage>
        <taxon>Eukaryota</taxon>
        <taxon>Metazoa</taxon>
        <taxon>Ecdysozoa</taxon>
        <taxon>Arthropoda</taxon>
        <taxon>Hexapoda</taxon>
        <taxon>Insecta</taxon>
        <taxon>Pterygota</taxon>
        <taxon>Neoptera</taxon>
        <taxon>Paraneoptera</taxon>
        <taxon>Hemiptera</taxon>
        <taxon>Heteroptera</taxon>
        <taxon>Panheteroptera</taxon>
        <taxon>Cimicomorpha</taxon>
        <taxon>Reduviidae</taxon>
        <taxon>Harpactorinae</taxon>
        <taxon>Harpactorini</taxon>
        <taxon>Pristhesancus</taxon>
    </lineage>
</organism>
<keyword evidence="1" id="KW-0732">Signal</keyword>
<dbReference type="Pfam" id="PF15998">
    <property type="entry name" value="DUF4773"/>
    <property type="match status" value="1"/>
</dbReference>
<evidence type="ECO:0000259" key="2">
    <source>
        <dbReference type="Pfam" id="PF15998"/>
    </source>
</evidence>
<dbReference type="EMBL" id="KX459611">
    <property type="protein sequence ID" value="AQM58362.1"/>
    <property type="molecule type" value="mRNA"/>
</dbReference>
<proteinExistence type="evidence at transcript level"/>
<evidence type="ECO:0000256" key="1">
    <source>
        <dbReference type="SAM" id="SignalP"/>
    </source>
</evidence>
<feature type="chain" id="PRO_5012298020" evidence="1">
    <location>
        <begin position="24"/>
        <end position="261"/>
    </location>
</feature>
<accession>A0A1Q1NPB6</accession>
<reference evidence="3" key="1">
    <citation type="journal article" date="2017" name="Mol. Cell. Proteomics">
        <title>Melt with this kiss: Paralysing and liquefying venom of the assassin bug Pristhesancus plagipennis (Hemiptera: Reduviidae).</title>
        <authorList>
            <person name="Walker A.A."/>
            <person name="Madio B."/>
            <person name="Jin J."/>
            <person name="Undheim E.A."/>
            <person name="Fry B.G."/>
            <person name="King G.F."/>
        </authorList>
    </citation>
    <scope>NUCLEOTIDE SEQUENCE</scope>
    <source>
        <tissue evidence="3">Venom/labial gland</tissue>
    </source>
</reference>
<feature type="domain" description="DUF4773" evidence="2">
    <location>
        <begin position="62"/>
        <end position="171"/>
    </location>
</feature>
<protein>
    <submittedName>
        <fullName evidence="3">Venom protein family 2 protein 5</fullName>
    </submittedName>
</protein>
<dbReference type="InterPro" id="IPR031941">
    <property type="entry name" value="DUF4773"/>
</dbReference>
<name>A0A1Q1NPB6_PRIPG</name>
<dbReference type="AlphaFoldDB" id="A0A1Q1NPB6"/>